<dbReference type="WBParaSite" id="PSAMB.scaffold5235size12255.g26170.t1">
    <property type="protein sequence ID" value="PSAMB.scaffold5235size12255.g26170.t1"/>
    <property type="gene ID" value="PSAMB.scaffold5235size12255.g26170"/>
</dbReference>
<evidence type="ECO:0000256" key="1">
    <source>
        <dbReference type="SAM" id="MobiDB-lite"/>
    </source>
</evidence>
<keyword evidence="2" id="KW-1185">Reference proteome</keyword>
<feature type="compositionally biased region" description="Low complexity" evidence="1">
    <location>
        <begin position="129"/>
        <end position="148"/>
    </location>
</feature>
<organism evidence="2 3">
    <name type="scientific">Plectus sambesii</name>
    <dbReference type="NCBI Taxonomy" id="2011161"/>
    <lineage>
        <taxon>Eukaryota</taxon>
        <taxon>Metazoa</taxon>
        <taxon>Ecdysozoa</taxon>
        <taxon>Nematoda</taxon>
        <taxon>Chromadorea</taxon>
        <taxon>Plectida</taxon>
        <taxon>Plectina</taxon>
        <taxon>Plectoidea</taxon>
        <taxon>Plectidae</taxon>
        <taxon>Plectus</taxon>
    </lineage>
</organism>
<name>A0A914WTX2_9BILA</name>
<dbReference type="Proteomes" id="UP000887566">
    <property type="component" value="Unplaced"/>
</dbReference>
<protein>
    <submittedName>
        <fullName evidence="3">Uncharacterized protein</fullName>
    </submittedName>
</protein>
<accession>A0A914WTX2</accession>
<reference evidence="3" key="1">
    <citation type="submission" date="2022-11" db="UniProtKB">
        <authorList>
            <consortium name="WormBaseParasite"/>
        </authorList>
    </citation>
    <scope>IDENTIFICATION</scope>
</reference>
<dbReference type="AlphaFoldDB" id="A0A914WTX2"/>
<proteinExistence type="predicted"/>
<sequence length="174" mass="19543">MKDQFDQNKKDKTLFVGAQVLTRIYNSKRNRWVRGIIVEQRGSVKWGVQVEGQRDIWLQHSNQLRLLNTAQLSSTDRDQDLPIDGSIIPKESAITNEKDAADDARSDNHELFRSPDKSLTDKGLEDDATSTTVTPTVTAPPMTATSTTLADAQPMQRRSTRQAKAITRFSPSRC</sequence>
<feature type="region of interest" description="Disordered" evidence="1">
    <location>
        <begin position="76"/>
        <end position="174"/>
    </location>
</feature>
<evidence type="ECO:0000313" key="3">
    <source>
        <dbReference type="WBParaSite" id="PSAMB.scaffold5235size12255.g26170.t1"/>
    </source>
</evidence>
<evidence type="ECO:0000313" key="2">
    <source>
        <dbReference type="Proteomes" id="UP000887566"/>
    </source>
</evidence>
<feature type="compositionally biased region" description="Basic and acidic residues" evidence="1">
    <location>
        <begin position="96"/>
        <end position="125"/>
    </location>
</feature>